<sequence>MLRIPFCQDLETLIQTVKDLSHYRKKMSNRNPSCEPA</sequence>
<accession>A0A060A167</accession>
<evidence type="ECO:0000313" key="1">
    <source>
        <dbReference type="EMBL" id="AIA55887.1"/>
    </source>
</evidence>
<dbReference type="Proteomes" id="UP000005522">
    <property type="component" value="Chromosome"/>
</dbReference>
<name>A0A060A167_ACICK</name>
<dbReference type="EMBL" id="CP005986">
    <property type="protein sequence ID" value="AIA55887.1"/>
    <property type="molecule type" value="Genomic_DNA"/>
</dbReference>
<evidence type="ECO:0000313" key="2">
    <source>
        <dbReference type="Proteomes" id="UP000005522"/>
    </source>
</evidence>
<dbReference type="KEGG" id="acz:Acaty_c2031"/>
<dbReference type="AlphaFoldDB" id="A0A060A167"/>
<proteinExistence type="predicted"/>
<gene>
    <name evidence="1" type="ORF">Acaty_c2031</name>
</gene>
<dbReference type="HOGENOM" id="CLU_3338927_0_0_6"/>
<reference evidence="1 2" key="1">
    <citation type="journal article" date="2009" name="J. Bacteriol.">
        <title>Draft genome sequence of the extremely acidophilic bacterium Acidithiobacillus caldus ATCC 51756 reveals metabolic versatility in the genus Acidithiobacillus.</title>
        <authorList>
            <person name="Valdes J."/>
            <person name="Quatrini R."/>
            <person name="Hallberg K."/>
            <person name="Dopson M."/>
            <person name="Valenzuela P.D."/>
            <person name="Holmes D.S."/>
        </authorList>
    </citation>
    <scope>NUCLEOTIDE SEQUENCE [LARGE SCALE GENOMIC DNA]</scope>
    <source>
        <strain evidence="2">ATCC 51756 / DSM 8584 / KU</strain>
    </source>
</reference>
<organism evidence="1 2">
    <name type="scientific">Acidithiobacillus caldus (strain ATCC 51756 / DSM 8584 / KU)</name>
    <dbReference type="NCBI Taxonomy" id="637389"/>
    <lineage>
        <taxon>Bacteria</taxon>
        <taxon>Pseudomonadati</taxon>
        <taxon>Pseudomonadota</taxon>
        <taxon>Acidithiobacillia</taxon>
        <taxon>Acidithiobacillales</taxon>
        <taxon>Acidithiobacillaceae</taxon>
        <taxon>Acidithiobacillus</taxon>
    </lineage>
</organism>
<protein>
    <submittedName>
        <fullName evidence="1">Uncharacterized protein</fullName>
    </submittedName>
</protein>